<dbReference type="PANTHER" id="PTHR43630">
    <property type="entry name" value="POLY-BETA-1,6-N-ACETYL-D-GLUCOSAMINE SYNTHASE"/>
    <property type="match status" value="1"/>
</dbReference>
<evidence type="ECO:0000256" key="2">
    <source>
        <dbReference type="ARBA" id="ARBA00022676"/>
    </source>
</evidence>
<evidence type="ECO:0000256" key="3">
    <source>
        <dbReference type="ARBA" id="ARBA00022679"/>
    </source>
</evidence>
<keyword evidence="4" id="KW-1133">Transmembrane helix</keyword>
<gene>
    <name evidence="6" type="ORF">ACFQ2E_01205</name>
</gene>
<feature type="domain" description="Glycosyltransferase 2-like" evidence="5">
    <location>
        <begin position="41"/>
        <end position="175"/>
    </location>
</feature>
<accession>A0ABW3R7U6</accession>
<keyword evidence="4" id="KW-0812">Transmembrane</keyword>
<dbReference type="EC" id="2.4.-.-" evidence="6"/>
<organism evidence="6 7">
    <name type="scientific">Hwangdonia seohaensis</name>
    <dbReference type="NCBI Taxonomy" id="1240727"/>
    <lineage>
        <taxon>Bacteria</taxon>
        <taxon>Pseudomonadati</taxon>
        <taxon>Bacteroidota</taxon>
        <taxon>Flavobacteriia</taxon>
        <taxon>Flavobacteriales</taxon>
        <taxon>Flavobacteriaceae</taxon>
        <taxon>Hwangdonia</taxon>
    </lineage>
</organism>
<comment type="caution">
    <text evidence="6">The sequence shown here is derived from an EMBL/GenBank/DDBJ whole genome shotgun (WGS) entry which is preliminary data.</text>
</comment>
<feature type="transmembrane region" description="Helical" evidence="4">
    <location>
        <begin position="274"/>
        <end position="295"/>
    </location>
</feature>
<dbReference type="Gene3D" id="3.90.550.10">
    <property type="entry name" value="Spore Coat Polysaccharide Biosynthesis Protein SpsA, Chain A"/>
    <property type="match status" value="1"/>
</dbReference>
<evidence type="ECO:0000313" key="7">
    <source>
        <dbReference type="Proteomes" id="UP001597163"/>
    </source>
</evidence>
<proteinExistence type="inferred from homology"/>
<feature type="transmembrane region" description="Helical" evidence="4">
    <location>
        <begin position="339"/>
        <end position="362"/>
    </location>
</feature>
<keyword evidence="2 6" id="KW-0328">Glycosyltransferase</keyword>
<evidence type="ECO:0000259" key="5">
    <source>
        <dbReference type="Pfam" id="PF00535"/>
    </source>
</evidence>
<name>A0ABW3R7U6_9FLAO</name>
<keyword evidence="7" id="KW-1185">Reference proteome</keyword>
<reference evidence="7" key="1">
    <citation type="journal article" date="2019" name="Int. J. Syst. Evol. Microbiol.">
        <title>The Global Catalogue of Microorganisms (GCM) 10K type strain sequencing project: providing services to taxonomists for standard genome sequencing and annotation.</title>
        <authorList>
            <consortium name="The Broad Institute Genomics Platform"/>
            <consortium name="The Broad Institute Genome Sequencing Center for Infectious Disease"/>
            <person name="Wu L."/>
            <person name="Ma J."/>
        </authorList>
    </citation>
    <scope>NUCLEOTIDE SEQUENCE [LARGE SCALE GENOMIC DNA]</scope>
    <source>
        <strain evidence="7">CCUG 63246</strain>
    </source>
</reference>
<feature type="transmembrane region" description="Helical" evidence="4">
    <location>
        <begin position="301"/>
        <end position="327"/>
    </location>
</feature>
<keyword evidence="3 6" id="KW-0808">Transferase</keyword>
<evidence type="ECO:0000256" key="1">
    <source>
        <dbReference type="ARBA" id="ARBA00006739"/>
    </source>
</evidence>
<dbReference type="SUPFAM" id="SSF53448">
    <property type="entry name" value="Nucleotide-diphospho-sugar transferases"/>
    <property type="match status" value="1"/>
</dbReference>
<evidence type="ECO:0000313" key="6">
    <source>
        <dbReference type="EMBL" id="MFD1161013.1"/>
    </source>
</evidence>
<sequence length="374" mass="42505">MVLISIIITLLYLVLIGSFVIGFDKVPVFKLKDIKAKTTFSVIIPFRNEAENLPHLLASIDALAYPNHLYEIIFVDDESDDESVDIIMRFLTNVRNDIKVISNKRVSNSPKKDAITTAISQARNDWIITTDADCILPKYWLDSFDECIQTTTSKCIVAPVTFHAKSGFLNRFQLLDMLSLQGATIGGFGIKKPFLCNGANFAYQKALFIELNGFDGNKNIASGDDIFLLEKAVKKHPKNLNYLKCEQAIVTTNAQPNWKALKAQRIRWAAKTSAYNNLFGKLTGVMVFLMNALIMSLLPWVLLYVFGIKIFIYLLIIKFSIDYLLIFKSATFFNQKQVLSTYVFGFLLYPFFSVYIAFVSLFKGYKWKGRDSKK</sequence>
<dbReference type="GO" id="GO:0016757">
    <property type="term" value="F:glycosyltransferase activity"/>
    <property type="evidence" value="ECO:0007669"/>
    <property type="project" value="UniProtKB-KW"/>
</dbReference>
<dbReference type="EMBL" id="JBHTLJ010000001">
    <property type="protein sequence ID" value="MFD1161013.1"/>
    <property type="molecule type" value="Genomic_DNA"/>
</dbReference>
<dbReference type="InterPro" id="IPR029044">
    <property type="entry name" value="Nucleotide-diphossugar_trans"/>
</dbReference>
<keyword evidence="4" id="KW-0472">Membrane</keyword>
<dbReference type="InterPro" id="IPR001173">
    <property type="entry name" value="Glyco_trans_2-like"/>
</dbReference>
<dbReference type="RefSeq" id="WP_311935306.1">
    <property type="nucleotide sequence ID" value="NZ_JAVSCK010000001.1"/>
</dbReference>
<feature type="transmembrane region" description="Helical" evidence="4">
    <location>
        <begin position="6"/>
        <end position="23"/>
    </location>
</feature>
<dbReference type="Proteomes" id="UP001597163">
    <property type="component" value="Unassembled WGS sequence"/>
</dbReference>
<dbReference type="Pfam" id="PF00535">
    <property type="entry name" value="Glycos_transf_2"/>
    <property type="match status" value="1"/>
</dbReference>
<comment type="similarity">
    <text evidence="1">Belongs to the glycosyltransferase 2 family.</text>
</comment>
<protein>
    <submittedName>
        <fullName evidence="6">Glycosyltransferase</fullName>
        <ecNumber evidence="6">2.4.-.-</ecNumber>
    </submittedName>
</protein>
<evidence type="ECO:0000256" key="4">
    <source>
        <dbReference type="SAM" id="Phobius"/>
    </source>
</evidence>
<dbReference type="PANTHER" id="PTHR43630:SF1">
    <property type="entry name" value="POLY-BETA-1,6-N-ACETYL-D-GLUCOSAMINE SYNTHASE"/>
    <property type="match status" value="1"/>
</dbReference>